<feature type="compositionally biased region" description="Polar residues" evidence="1">
    <location>
        <begin position="348"/>
        <end position="363"/>
    </location>
</feature>
<keyword evidence="2" id="KW-1133">Transmembrane helix</keyword>
<evidence type="ECO:0000313" key="3">
    <source>
        <dbReference type="EMBL" id="KAJ7777508.1"/>
    </source>
</evidence>
<feature type="region of interest" description="Disordered" evidence="1">
    <location>
        <begin position="404"/>
        <end position="506"/>
    </location>
</feature>
<name>A0AAD7NW47_9AGAR</name>
<evidence type="ECO:0000256" key="1">
    <source>
        <dbReference type="SAM" id="MobiDB-lite"/>
    </source>
</evidence>
<evidence type="ECO:0000313" key="4">
    <source>
        <dbReference type="Proteomes" id="UP001215280"/>
    </source>
</evidence>
<sequence length="506" mass="53686">MSNLVILDDQSAQIKYTELWTGGGADNYYDHTASSSHDSGATMTFAFSGTFASVVGSFDANTTCSGSFTLDANTTTFVSPGDLHAPLYHQTIWSSAPLPDGPHTLTYTFSSCSSSSSNVPGYVWFDYILYTPSSNASTTGLLYFLDDNDSRINYSGNWTVETNNDEDFGLGSHGGHPGSSFQLQFEGTSVSVYGRIGNDSVGVATQASFSIDGASPLVFSTPYQSSVSYNQPLFQSDSFEPGQHTLVATSQSGTVWVDYLLLQPDPSTVNTTLTSTHHSSVDIGEITGVALGALVLAVGIAMLVIFRRRLFKGHYPRTAARSRPSSRPPDINVSHDRDAASSHHIPWQSENTYPPTLTSSSGSREPLNPFDTPPVSPRSGATFSSGDSRSALSAIGAPVANASSPLPWSTTYASSSGHSRRIPSLGGSGDGDSVADLKRRQQLAPAYEDSSSITDSNRAMSRASSLRPLPVIPQDTGQRSIGSGSGYTVVTVDPDDLPPVYTLREG</sequence>
<evidence type="ECO:0000256" key="2">
    <source>
        <dbReference type="SAM" id="Phobius"/>
    </source>
</evidence>
<feature type="region of interest" description="Disordered" evidence="1">
    <location>
        <begin position="317"/>
        <end position="389"/>
    </location>
</feature>
<gene>
    <name evidence="3" type="ORF">DFH07DRAFT_951152</name>
</gene>
<keyword evidence="4" id="KW-1185">Reference proteome</keyword>
<feature type="compositionally biased region" description="Polar residues" evidence="1">
    <location>
        <begin position="404"/>
        <end position="417"/>
    </location>
</feature>
<dbReference type="Proteomes" id="UP001215280">
    <property type="component" value="Unassembled WGS sequence"/>
</dbReference>
<keyword evidence="2" id="KW-0812">Transmembrane</keyword>
<dbReference type="Gene3D" id="2.60.120.260">
    <property type="entry name" value="Galactose-binding domain-like"/>
    <property type="match status" value="2"/>
</dbReference>
<reference evidence="3" key="1">
    <citation type="submission" date="2023-03" db="EMBL/GenBank/DDBJ databases">
        <title>Massive genome expansion in bonnet fungi (Mycena s.s.) driven by repeated elements and novel gene families across ecological guilds.</title>
        <authorList>
            <consortium name="Lawrence Berkeley National Laboratory"/>
            <person name="Harder C.B."/>
            <person name="Miyauchi S."/>
            <person name="Viragh M."/>
            <person name="Kuo A."/>
            <person name="Thoen E."/>
            <person name="Andreopoulos B."/>
            <person name="Lu D."/>
            <person name="Skrede I."/>
            <person name="Drula E."/>
            <person name="Henrissat B."/>
            <person name="Morin E."/>
            <person name="Kohler A."/>
            <person name="Barry K."/>
            <person name="LaButti K."/>
            <person name="Morin E."/>
            <person name="Salamov A."/>
            <person name="Lipzen A."/>
            <person name="Mereny Z."/>
            <person name="Hegedus B."/>
            <person name="Baldrian P."/>
            <person name="Stursova M."/>
            <person name="Weitz H."/>
            <person name="Taylor A."/>
            <person name="Grigoriev I.V."/>
            <person name="Nagy L.G."/>
            <person name="Martin F."/>
            <person name="Kauserud H."/>
        </authorList>
    </citation>
    <scope>NUCLEOTIDE SEQUENCE</scope>
    <source>
        <strain evidence="3">CBHHK188m</strain>
    </source>
</reference>
<protein>
    <submittedName>
        <fullName evidence="3">Uncharacterized protein</fullName>
    </submittedName>
</protein>
<comment type="caution">
    <text evidence="3">The sequence shown here is derived from an EMBL/GenBank/DDBJ whole genome shotgun (WGS) entry which is preliminary data.</text>
</comment>
<organism evidence="3 4">
    <name type="scientific">Mycena maculata</name>
    <dbReference type="NCBI Taxonomy" id="230809"/>
    <lineage>
        <taxon>Eukaryota</taxon>
        <taxon>Fungi</taxon>
        <taxon>Dikarya</taxon>
        <taxon>Basidiomycota</taxon>
        <taxon>Agaricomycotina</taxon>
        <taxon>Agaricomycetes</taxon>
        <taxon>Agaricomycetidae</taxon>
        <taxon>Agaricales</taxon>
        <taxon>Marasmiineae</taxon>
        <taxon>Mycenaceae</taxon>
        <taxon>Mycena</taxon>
    </lineage>
</organism>
<dbReference type="AlphaFoldDB" id="A0AAD7NW47"/>
<accession>A0AAD7NW47</accession>
<proteinExistence type="predicted"/>
<keyword evidence="2" id="KW-0472">Membrane</keyword>
<feature type="compositionally biased region" description="Polar residues" evidence="1">
    <location>
        <begin position="379"/>
        <end position="389"/>
    </location>
</feature>
<feature type="compositionally biased region" description="Low complexity" evidence="1">
    <location>
        <begin position="487"/>
        <end position="506"/>
    </location>
</feature>
<feature type="transmembrane region" description="Helical" evidence="2">
    <location>
        <begin position="286"/>
        <end position="306"/>
    </location>
</feature>
<dbReference type="EMBL" id="JARJLG010000010">
    <property type="protein sequence ID" value="KAJ7777508.1"/>
    <property type="molecule type" value="Genomic_DNA"/>
</dbReference>
<feature type="compositionally biased region" description="Polar residues" evidence="1">
    <location>
        <begin position="449"/>
        <end position="464"/>
    </location>
</feature>